<sequence>MVRGAFQEKSYDLAAALRNIFRSKGLKNADVAELLGVSEVTVKRWLYGRGLTLNRLMELCHLADVTLGEIAEKGEGESCDLNRALTLNQERELSRNTLLSFLFFMIMNGWPPRDLHNDFDIPMEVIEGQLVKLERLALIDRLPGERVRSRIDRRVAWTREPMRRHFEQHMKWQFMDMDFGSVDSIYTYETIKLSAEGLAKIEKLLHKFRMDVQDLSDFDRKNSLLPKNWHGVLLAVRPLDMDKFKRLGF</sequence>
<comment type="caution">
    <text evidence="2">The sequence shown here is derived from an EMBL/GenBank/DDBJ whole genome shotgun (WGS) entry which is preliminary data.</text>
</comment>
<keyword evidence="3" id="KW-1185">Reference proteome</keyword>
<dbReference type="CDD" id="cd00093">
    <property type="entry name" value="HTH_XRE"/>
    <property type="match status" value="1"/>
</dbReference>
<dbReference type="EMBL" id="BASZ01000025">
    <property type="protein sequence ID" value="GAD51175.1"/>
    <property type="molecule type" value="Genomic_DNA"/>
</dbReference>
<dbReference type="RefSeq" id="WP_021691993.1">
    <property type="nucleotide sequence ID" value="NZ_BASZ01000025.1"/>
</dbReference>
<reference evidence="2 3" key="1">
    <citation type="submission" date="2013-09" db="EMBL/GenBank/DDBJ databases">
        <title>Whole genome shotgun sequence of Novosphingobium tardaugens NBRC 16725.</title>
        <authorList>
            <person name="Isaki S."/>
            <person name="Hosoyama A."/>
            <person name="Tsuchikane K."/>
            <person name="Katsumata H."/>
            <person name="Ando Y."/>
            <person name="Yamazaki S."/>
            <person name="Fujita N."/>
        </authorList>
    </citation>
    <scope>NUCLEOTIDE SEQUENCE [LARGE SCALE GENOMIC DNA]</scope>
    <source>
        <strain evidence="2 3">NBRC 16725</strain>
    </source>
</reference>
<evidence type="ECO:0000259" key="1">
    <source>
        <dbReference type="PROSITE" id="PS50943"/>
    </source>
</evidence>
<accession>U2YQD3</accession>
<dbReference type="SMART" id="SM00530">
    <property type="entry name" value="HTH_XRE"/>
    <property type="match status" value="1"/>
</dbReference>
<dbReference type="Gene3D" id="1.10.260.40">
    <property type="entry name" value="lambda repressor-like DNA-binding domains"/>
    <property type="match status" value="1"/>
</dbReference>
<dbReference type="PROSITE" id="PS50943">
    <property type="entry name" value="HTH_CROC1"/>
    <property type="match status" value="1"/>
</dbReference>
<dbReference type="AlphaFoldDB" id="U2YQD3"/>
<protein>
    <recommendedName>
        <fullName evidence="1">HTH cro/C1-type domain-containing protein</fullName>
    </recommendedName>
</protein>
<feature type="domain" description="HTH cro/C1-type" evidence="1">
    <location>
        <begin position="17"/>
        <end position="70"/>
    </location>
</feature>
<dbReference type="GO" id="GO:0003677">
    <property type="term" value="F:DNA binding"/>
    <property type="evidence" value="ECO:0007669"/>
    <property type="project" value="InterPro"/>
</dbReference>
<proteinExistence type="predicted"/>
<dbReference type="InterPro" id="IPR010982">
    <property type="entry name" value="Lambda_DNA-bd_dom_sf"/>
</dbReference>
<gene>
    <name evidence="2" type="ORF">NT2_25_00110</name>
</gene>
<dbReference type="InterPro" id="IPR001387">
    <property type="entry name" value="Cro/C1-type_HTH"/>
</dbReference>
<evidence type="ECO:0000313" key="2">
    <source>
        <dbReference type="EMBL" id="GAD51175.1"/>
    </source>
</evidence>
<dbReference type="eggNOG" id="COG3655">
    <property type="taxonomic scope" value="Bacteria"/>
</dbReference>
<dbReference type="Pfam" id="PF13443">
    <property type="entry name" value="HTH_26"/>
    <property type="match status" value="1"/>
</dbReference>
<organism evidence="2 3">
    <name type="scientific">Caenibius tardaugens NBRC 16725</name>
    <dbReference type="NCBI Taxonomy" id="1219035"/>
    <lineage>
        <taxon>Bacteria</taxon>
        <taxon>Pseudomonadati</taxon>
        <taxon>Pseudomonadota</taxon>
        <taxon>Alphaproteobacteria</taxon>
        <taxon>Sphingomonadales</taxon>
        <taxon>Erythrobacteraceae</taxon>
        <taxon>Caenibius</taxon>
    </lineage>
</organism>
<evidence type="ECO:0000313" key="3">
    <source>
        <dbReference type="Proteomes" id="UP000016568"/>
    </source>
</evidence>
<dbReference type="Proteomes" id="UP000016568">
    <property type="component" value="Unassembled WGS sequence"/>
</dbReference>
<dbReference type="SUPFAM" id="SSF47413">
    <property type="entry name" value="lambda repressor-like DNA-binding domains"/>
    <property type="match status" value="1"/>
</dbReference>
<name>U2YQD3_9SPHN</name>